<dbReference type="EMBL" id="DVJP01000077">
    <property type="protein sequence ID" value="HIS77456.1"/>
    <property type="molecule type" value="Genomic_DNA"/>
</dbReference>
<feature type="transmembrane region" description="Helical" evidence="1">
    <location>
        <begin position="18"/>
        <end position="36"/>
    </location>
</feature>
<proteinExistence type="predicted"/>
<feature type="transmembrane region" description="Helical" evidence="1">
    <location>
        <begin position="90"/>
        <end position="111"/>
    </location>
</feature>
<keyword evidence="1" id="KW-1133">Transmembrane helix</keyword>
<gene>
    <name evidence="2" type="ORF">IAB51_11720</name>
</gene>
<evidence type="ECO:0000313" key="2">
    <source>
        <dbReference type="EMBL" id="HIS77456.1"/>
    </source>
</evidence>
<feature type="transmembrane region" description="Helical" evidence="1">
    <location>
        <begin position="56"/>
        <end position="78"/>
    </location>
</feature>
<keyword evidence="1" id="KW-0812">Transmembrane</keyword>
<reference evidence="2" key="2">
    <citation type="journal article" date="2021" name="PeerJ">
        <title>Extensive microbial diversity within the chicken gut microbiome revealed by metagenomics and culture.</title>
        <authorList>
            <person name="Gilroy R."/>
            <person name="Ravi A."/>
            <person name="Getino M."/>
            <person name="Pursley I."/>
            <person name="Horton D.L."/>
            <person name="Alikhan N.F."/>
            <person name="Baker D."/>
            <person name="Gharbi K."/>
            <person name="Hall N."/>
            <person name="Watson M."/>
            <person name="Adriaenssens E.M."/>
            <person name="Foster-Nyarko E."/>
            <person name="Jarju S."/>
            <person name="Secka A."/>
            <person name="Antonio M."/>
            <person name="Oren A."/>
            <person name="Chaudhuri R.R."/>
            <person name="La Ragione R."/>
            <person name="Hildebrand F."/>
            <person name="Pallen M.J."/>
        </authorList>
    </citation>
    <scope>NUCLEOTIDE SEQUENCE</scope>
    <source>
        <strain evidence="2">CHK199-13235</strain>
    </source>
</reference>
<feature type="transmembrane region" description="Helical" evidence="1">
    <location>
        <begin position="131"/>
        <end position="155"/>
    </location>
</feature>
<name>A0A9D1FP76_9FIRM</name>
<organism evidence="2 3">
    <name type="scientific">Candidatus Merdivicinus excrementipullorum</name>
    <dbReference type="NCBI Taxonomy" id="2840867"/>
    <lineage>
        <taxon>Bacteria</taxon>
        <taxon>Bacillati</taxon>
        <taxon>Bacillota</taxon>
        <taxon>Clostridia</taxon>
        <taxon>Eubacteriales</taxon>
        <taxon>Oscillospiraceae</taxon>
        <taxon>Oscillospiraceae incertae sedis</taxon>
        <taxon>Candidatus Merdivicinus</taxon>
    </lineage>
</organism>
<dbReference type="Proteomes" id="UP000824002">
    <property type="component" value="Unassembled WGS sequence"/>
</dbReference>
<feature type="transmembrane region" description="Helical" evidence="1">
    <location>
        <begin position="162"/>
        <end position="182"/>
    </location>
</feature>
<feature type="transmembrane region" description="Helical" evidence="1">
    <location>
        <begin position="204"/>
        <end position="224"/>
    </location>
</feature>
<evidence type="ECO:0000256" key="1">
    <source>
        <dbReference type="SAM" id="Phobius"/>
    </source>
</evidence>
<protein>
    <submittedName>
        <fullName evidence="2">Uncharacterized protein</fullName>
    </submittedName>
</protein>
<dbReference type="AlphaFoldDB" id="A0A9D1FP76"/>
<dbReference type="PANTHER" id="PTHR37305">
    <property type="entry name" value="INTEGRAL MEMBRANE PROTEIN-RELATED"/>
    <property type="match status" value="1"/>
</dbReference>
<reference evidence="2" key="1">
    <citation type="submission" date="2020-10" db="EMBL/GenBank/DDBJ databases">
        <authorList>
            <person name="Gilroy R."/>
        </authorList>
    </citation>
    <scope>NUCLEOTIDE SEQUENCE</scope>
    <source>
        <strain evidence="2">CHK199-13235</strain>
    </source>
</reference>
<keyword evidence="1" id="KW-0472">Membrane</keyword>
<accession>A0A9D1FP76</accession>
<comment type="caution">
    <text evidence="2">The sequence shown here is derived from an EMBL/GenBank/DDBJ whole genome shotgun (WGS) entry which is preliminary data.</text>
</comment>
<sequence>MGNLIKAELCRFRKEKSMWFILLVLLCCSGMAVFLGNYKSAEMAFRNITRDYMPLVIAWAVYAGLAAAGEFSGGGFAYKISAGYSRTEILAALFVHYLLGCLALLFLYPALTTLLCAAVQGVEGSFAYLLYRMAAAFVRSILPTVGIAACLFFLCVLIRKKAAAMGVCIGVTLFTGMLNNSLELSGTPYVILAEAWAEIPAAELLPGILISLLLGAAALAVSLWRATLTEF</sequence>
<evidence type="ECO:0000313" key="3">
    <source>
        <dbReference type="Proteomes" id="UP000824002"/>
    </source>
</evidence>
<dbReference type="PANTHER" id="PTHR37305:SF1">
    <property type="entry name" value="MEMBRANE PROTEIN"/>
    <property type="match status" value="1"/>
</dbReference>